<feature type="compositionally biased region" description="Polar residues" evidence="1">
    <location>
        <begin position="60"/>
        <end position="73"/>
    </location>
</feature>
<dbReference type="RefSeq" id="WP_092085161.1">
    <property type="nucleotide sequence ID" value="NZ_FNEL01000019.1"/>
</dbReference>
<comment type="caution">
    <text evidence="2">The sequence shown here is derived from an EMBL/GenBank/DDBJ whole genome shotgun (WGS) entry which is preliminary data.</text>
</comment>
<reference evidence="2 3" key="1">
    <citation type="submission" date="2017-09" db="EMBL/GenBank/DDBJ databases">
        <title>Bacterial strain isolated from the female urinary microbiota.</title>
        <authorList>
            <person name="Thomas-White K."/>
            <person name="Kumar N."/>
            <person name="Forster S."/>
            <person name="Putonti C."/>
            <person name="Lawley T."/>
            <person name="Wolfe A.J."/>
        </authorList>
    </citation>
    <scope>NUCLEOTIDE SEQUENCE [LARGE SCALE GENOMIC DNA]</scope>
    <source>
        <strain evidence="2 3">UMB0852</strain>
    </source>
</reference>
<accession>A0A1G8LBR4</accession>
<dbReference type="AlphaFoldDB" id="A0A1G8LBR4"/>
<dbReference type="OrthoDB" id="9816323at2"/>
<name>A0A1G8LBR4_9LACT</name>
<organism evidence="2 3">
    <name type="scientific">Dolosicoccus paucivorans</name>
    <dbReference type="NCBI Taxonomy" id="84521"/>
    <lineage>
        <taxon>Bacteria</taxon>
        <taxon>Bacillati</taxon>
        <taxon>Bacillota</taxon>
        <taxon>Bacilli</taxon>
        <taxon>Lactobacillales</taxon>
        <taxon>Aerococcaceae</taxon>
        <taxon>Dolosicoccus</taxon>
    </lineage>
</organism>
<evidence type="ECO:0000313" key="3">
    <source>
        <dbReference type="Proteomes" id="UP000235682"/>
    </source>
</evidence>
<feature type="region of interest" description="Disordered" evidence="1">
    <location>
        <begin position="59"/>
        <end position="91"/>
    </location>
</feature>
<dbReference type="EMBL" id="PNHE01000034">
    <property type="protein sequence ID" value="PMC57945.1"/>
    <property type="molecule type" value="Genomic_DNA"/>
</dbReference>
<evidence type="ECO:0000256" key="1">
    <source>
        <dbReference type="SAM" id="MobiDB-lite"/>
    </source>
</evidence>
<sequence length="113" mass="13030">MKFVPRIPNYKKRFKARTTGQLKRKAKRTVNPLYGKKGMGWINNPKRAAYNKVYYKTTFDPLSTKGSSSQKKTVQPDRLSKSQAVKEVSQSSIAMNSKDAFYIEETKTIHRKP</sequence>
<keyword evidence="3" id="KW-1185">Reference proteome</keyword>
<gene>
    <name evidence="2" type="ORF">CJ205_07020</name>
</gene>
<evidence type="ECO:0000313" key="2">
    <source>
        <dbReference type="EMBL" id="PMC57945.1"/>
    </source>
</evidence>
<protein>
    <submittedName>
        <fullName evidence="2">Uncharacterized protein</fullName>
    </submittedName>
</protein>
<proteinExistence type="predicted"/>
<dbReference type="STRING" id="84521.SAMN04487994_10197"/>
<dbReference type="Proteomes" id="UP000235682">
    <property type="component" value="Unassembled WGS sequence"/>
</dbReference>